<dbReference type="GO" id="GO:0046872">
    <property type="term" value="F:metal ion binding"/>
    <property type="evidence" value="ECO:0007669"/>
    <property type="project" value="InterPro"/>
</dbReference>
<feature type="domain" description="B12-binding" evidence="1">
    <location>
        <begin position="14"/>
        <end position="149"/>
    </location>
</feature>
<accession>A0A229RH24</accession>
<gene>
    <name evidence="2" type="ORF">CFP75_29415</name>
</gene>
<dbReference type="AlphaFoldDB" id="A0A229RH24"/>
<keyword evidence="3" id="KW-1185">Reference proteome</keyword>
<dbReference type="GO" id="GO:0031419">
    <property type="term" value="F:cobalamin binding"/>
    <property type="evidence" value="ECO:0007669"/>
    <property type="project" value="InterPro"/>
</dbReference>
<evidence type="ECO:0000259" key="1">
    <source>
        <dbReference type="PROSITE" id="PS51332"/>
    </source>
</evidence>
<sequence>MSIEAVQPALPDAGLDVIVTGLSSDAHTWNLVYLELLLEELGCRVRNLGACVPDATIVRECVLQRPDLVVISSVNGHGCRDGVRLMDAFRAQQALVTTPVVIGGKLDVVGGSNAARLMAAGFDAVFEDSGGLSPFRTFIHTLSVRTGVPLGTG</sequence>
<organism evidence="2 3">
    <name type="scientific">Amycolatopsis alba DSM 44262</name>
    <dbReference type="NCBI Taxonomy" id="1125972"/>
    <lineage>
        <taxon>Bacteria</taxon>
        <taxon>Bacillati</taxon>
        <taxon>Actinomycetota</taxon>
        <taxon>Actinomycetes</taxon>
        <taxon>Pseudonocardiales</taxon>
        <taxon>Pseudonocardiaceae</taxon>
        <taxon>Amycolatopsis</taxon>
    </lineage>
</organism>
<dbReference type="OrthoDB" id="8482131at2"/>
<dbReference type="PROSITE" id="PS51332">
    <property type="entry name" value="B12_BINDING"/>
    <property type="match status" value="1"/>
</dbReference>
<dbReference type="EMBL" id="NMQU01000096">
    <property type="protein sequence ID" value="OXM45950.1"/>
    <property type="molecule type" value="Genomic_DNA"/>
</dbReference>
<dbReference type="Pfam" id="PF02310">
    <property type="entry name" value="B12-binding"/>
    <property type="match status" value="1"/>
</dbReference>
<dbReference type="Gene3D" id="3.40.50.280">
    <property type="entry name" value="Cobalamin-binding domain"/>
    <property type="match status" value="1"/>
</dbReference>
<dbReference type="InterPro" id="IPR006158">
    <property type="entry name" value="Cobalamin-bd"/>
</dbReference>
<dbReference type="SUPFAM" id="SSF52242">
    <property type="entry name" value="Cobalamin (vitamin B12)-binding domain"/>
    <property type="match status" value="1"/>
</dbReference>
<proteinExistence type="predicted"/>
<dbReference type="CDD" id="cd02065">
    <property type="entry name" value="B12-binding_like"/>
    <property type="match status" value="1"/>
</dbReference>
<dbReference type="InterPro" id="IPR036724">
    <property type="entry name" value="Cobalamin-bd_sf"/>
</dbReference>
<protein>
    <submittedName>
        <fullName evidence="2">Methylaspartate mutase</fullName>
    </submittedName>
</protein>
<dbReference type="RefSeq" id="WP_020636915.1">
    <property type="nucleotide sequence ID" value="NZ_KB913032.1"/>
</dbReference>
<name>A0A229RH24_AMYAL</name>
<dbReference type="Proteomes" id="UP000215563">
    <property type="component" value="Unassembled WGS sequence"/>
</dbReference>
<evidence type="ECO:0000313" key="2">
    <source>
        <dbReference type="EMBL" id="OXM45950.1"/>
    </source>
</evidence>
<comment type="caution">
    <text evidence="2">The sequence shown here is derived from an EMBL/GenBank/DDBJ whole genome shotgun (WGS) entry which is preliminary data.</text>
</comment>
<evidence type="ECO:0000313" key="3">
    <source>
        <dbReference type="Proteomes" id="UP000215563"/>
    </source>
</evidence>
<reference evidence="2 3" key="1">
    <citation type="submission" date="2017-07" db="EMBL/GenBank/DDBJ databases">
        <title>Amycolatopsis alba DSM 44262 Genome sequencing and assembly.</title>
        <authorList>
            <person name="Kaur N."/>
            <person name="Mayilraj S."/>
        </authorList>
    </citation>
    <scope>NUCLEOTIDE SEQUENCE [LARGE SCALE GENOMIC DNA]</scope>
    <source>
        <strain evidence="2 3">DSM 44262</strain>
    </source>
</reference>